<dbReference type="RefSeq" id="WP_145852753.1">
    <property type="nucleotide sequence ID" value="NZ_RPFW01000002.1"/>
</dbReference>
<dbReference type="AlphaFoldDB" id="A0A6P2C3J5"/>
<dbReference type="EMBL" id="RPFW01000002">
    <property type="protein sequence ID" value="TVZ05046.1"/>
    <property type="molecule type" value="Genomic_DNA"/>
</dbReference>
<protein>
    <recommendedName>
        <fullName evidence="3">CHAT domain-containing protein</fullName>
    </recommendedName>
</protein>
<name>A0A6P2C3J5_9ACTN</name>
<sequence length="215" mass="23192">MADNTGIRLLGFKGFKASERFLCALEDEIWVARYDPETEQTDIPVHRPEKILSGATMLAELAQPSRVTVVSAHAGYLFNGRRLGFSGDGDQAPVLTVDNLGSFTLGATSMLLIDACCSPALAAALAPHARHGSLIVSLAHEPDEDPFTYGKDSITAIGSVIRELCHAATPDLSPEAAARAVRLTNIQICARNDAERKRGVGNKKAMRPRLHMREC</sequence>
<evidence type="ECO:0000313" key="1">
    <source>
        <dbReference type="EMBL" id="TVZ05046.1"/>
    </source>
</evidence>
<reference evidence="1 2" key="1">
    <citation type="submission" date="2018-11" db="EMBL/GenBank/DDBJ databases">
        <title>Trebonia kvetii gen.nov., sp.nov., a novel acidophilic actinobacterium, and proposal of the new actinobacterial family Treboniaceae fam. nov.</title>
        <authorList>
            <person name="Rapoport D."/>
            <person name="Sagova-Mareckova M."/>
            <person name="Sedlacek I."/>
            <person name="Provaznik J."/>
            <person name="Kralova S."/>
            <person name="Pavlinic D."/>
            <person name="Benes V."/>
            <person name="Kopecky J."/>
        </authorList>
    </citation>
    <scope>NUCLEOTIDE SEQUENCE [LARGE SCALE GENOMIC DNA]</scope>
    <source>
        <strain evidence="1 2">15Tr583</strain>
    </source>
</reference>
<organism evidence="1 2">
    <name type="scientific">Trebonia kvetii</name>
    <dbReference type="NCBI Taxonomy" id="2480626"/>
    <lineage>
        <taxon>Bacteria</taxon>
        <taxon>Bacillati</taxon>
        <taxon>Actinomycetota</taxon>
        <taxon>Actinomycetes</taxon>
        <taxon>Streptosporangiales</taxon>
        <taxon>Treboniaceae</taxon>
        <taxon>Trebonia</taxon>
    </lineage>
</organism>
<gene>
    <name evidence="1" type="ORF">EAS64_10520</name>
</gene>
<accession>A0A6P2C3J5</accession>
<keyword evidence="2" id="KW-1185">Reference proteome</keyword>
<evidence type="ECO:0000313" key="2">
    <source>
        <dbReference type="Proteomes" id="UP000460272"/>
    </source>
</evidence>
<dbReference type="Proteomes" id="UP000460272">
    <property type="component" value="Unassembled WGS sequence"/>
</dbReference>
<proteinExistence type="predicted"/>
<evidence type="ECO:0008006" key="3">
    <source>
        <dbReference type="Google" id="ProtNLM"/>
    </source>
</evidence>
<comment type="caution">
    <text evidence="1">The sequence shown here is derived from an EMBL/GenBank/DDBJ whole genome shotgun (WGS) entry which is preliminary data.</text>
</comment>